<accession>A0AAE3VXK8</accession>
<evidence type="ECO:0000313" key="2">
    <source>
        <dbReference type="Proteomes" id="UP001240236"/>
    </source>
</evidence>
<name>A0AAE3VXK8_9ACTN</name>
<protein>
    <submittedName>
        <fullName evidence="1">Uncharacterized protein</fullName>
    </submittedName>
</protein>
<evidence type="ECO:0000313" key="1">
    <source>
        <dbReference type="EMBL" id="MDQ0365152.1"/>
    </source>
</evidence>
<reference evidence="1 2" key="1">
    <citation type="submission" date="2023-07" db="EMBL/GenBank/DDBJ databases">
        <title>Sequencing the genomes of 1000 actinobacteria strains.</title>
        <authorList>
            <person name="Klenk H.-P."/>
        </authorList>
    </citation>
    <scope>NUCLEOTIDE SEQUENCE [LARGE SCALE GENOMIC DNA]</scope>
    <source>
        <strain evidence="1 2">DSM 44709</strain>
    </source>
</reference>
<dbReference type="RefSeq" id="WP_307237430.1">
    <property type="nucleotide sequence ID" value="NZ_JAUSUZ010000001.1"/>
</dbReference>
<sequence>MLVARTFDDARMPAWSSRLAGIRRRLARHPARSAAPVVTPRDDE</sequence>
<keyword evidence="2" id="KW-1185">Reference proteome</keyword>
<proteinExistence type="predicted"/>
<dbReference type="EMBL" id="JAUSUZ010000001">
    <property type="protein sequence ID" value="MDQ0365152.1"/>
    <property type="molecule type" value="Genomic_DNA"/>
</dbReference>
<gene>
    <name evidence="1" type="ORF">J2S42_001821</name>
</gene>
<comment type="caution">
    <text evidence="1">The sequence shown here is derived from an EMBL/GenBank/DDBJ whole genome shotgun (WGS) entry which is preliminary data.</text>
</comment>
<dbReference type="AlphaFoldDB" id="A0AAE3VXK8"/>
<dbReference type="Proteomes" id="UP001240236">
    <property type="component" value="Unassembled WGS sequence"/>
</dbReference>
<organism evidence="1 2">
    <name type="scientific">Catenuloplanes indicus</name>
    <dbReference type="NCBI Taxonomy" id="137267"/>
    <lineage>
        <taxon>Bacteria</taxon>
        <taxon>Bacillati</taxon>
        <taxon>Actinomycetota</taxon>
        <taxon>Actinomycetes</taxon>
        <taxon>Micromonosporales</taxon>
        <taxon>Micromonosporaceae</taxon>
        <taxon>Catenuloplanes</taxon>
    </lineage>
</organism>